<evidence type="ECO:0000313" key="6">
    <source>
        <dbReference type="Proteomes" id="UP000462362"/>
    </source>
</evidence>
<dbReference type="InterPro" id="IPR058163">
    <property type="entry name" value="LysR-type_TF_proteobact-type"/>
</dbReference>
<keyword evidence="4" id="KW-0804">Transcription</keyword>
<gene>
    <name evidence="5" type="ORF">GMD42_09390</name>
</gene>
<dbReference type="SUPFAM" id="SSF53850">
    <property type="entry name" value="Periplasmic binding protein-like II"/>
    <property type="match status" value="1"/>
</dbReference>
<keyword evidence="3" id="KW-0238">DNA-binding</keyword>
<dbReference type="InterPro" id="IPR005119">
    <property type="entry name" value="LysR_subst-bd"/>
</dbReference>
<evidence type="ECO:0000256" key="4">
    <source>
        <dbReference type="ARBA" id="ARBA00023163"/>
    </source>
</evidence>
<accession>A0A6I3S2D9</accession>
<dbReference type="Proteomes" id="UP000462362">
    <property type="component" value="Unassembled WGS sequence"/>
</dbReference>
<dbReference type="EMBL" id="WNCL01000031">
    <property type="protein sequence ID" value="MTU43824.1"/>
    <property type="molecule type" value="Genomic_DNA"/>
</dbReference>
<dbReference type="InterPro" id="IPR000847">
    <property type="entry name" value="LysR_HTH_N"/>
</dbReference>
<keyword evidence="2" id="KW-0805">Transcription regulation</keyword>
<dbReference type="SUPFAM" id="SSF46785">
    <property type="entry name" value="Winged helix' DNA-binding domain"/>
    <property type="match status" value="1"/>
</dbReference>
<dbReference type="Gene3D" id="1.10.10.10">
    <property type="entry name" value="Winged helix-like DNA-binding domain superfamily/Winged helix DNA-binding domain"/>
    <property type="match status" value="1"/>
</dbReference>
<dbReference type="PANTHER" id="PTHR30537:SF21">
    <property type="entry name" value="HTH-TYPE TRANSCRIPTIONAL REGULATOR SINR-RELATED"/>
    <property type="match status" value="1"/>
</dbReference>
<dbReference type="GO" id="GO:0006351">
    <property type="term" value="P:DNA-templated transcription"/>
    <property type="evidence" value="ECO:0007669"/>
    <property type="project" value="TreeGrafter"/>
</dbReference>
<protein>
    <submittedName>
        <fullName evidence="5">LysR family transcriptional regulator</fullName>
    </submittedName>
</protein>
<dbReference type="PANTHER" id="PTHR30537">
    <property type="entry name" value="HTH-TYPE TRANSCRIPTIONAL REGULATOR"/>
    <property type="match status" value="1"/>
</dbReference>
<evidence type="ECO:0000313" key="5">
    <source>
        <dbReference type="EMBL" id="MTU43824.1"/>
    </source>
</evidence>
<evidence type="ECO:0000256" key="2">
    <source>
        <dbReference type="ARBA" id="ARBA00023015"/>
    </source>
</evidence>
<dbReference type="AlphaFoldDB" id="A0A6I3S2D9"/>
<dbReference type="Pfam" id="PF00126">
    <property type="entry name" value="HTH_1"/>
    <property type="match status" value="1"/>
</dbReference>
<comment type="similarity">
    <text evidence="1">Belongs to the LysR transcriptional regulatory family.</text>
</comment>
<dbReference type="GeneID" id="43348733"/>
<dbReference type="Pfam" id="PF03466">
    <property type="entry name" value="LysR_substrate"/>
    <property type="match status" value="1"/>
</dbReference>
<dbReference type="InterPro" id="IPR036388">
    <property type="entry name" value="WH-like_DNA-bd_sf"/>
</dbReference>
<dbReference type="InterPro" id="IPR036390">
    <property type="entry name" value="WH_DNA-bd_sf"/>
</dbReference>
<dbReference type="PROSITE" id="PS50931">
    <property type="entry name" value="HTH_LYSR"/>
    <property type="match status" value="1"/>
</dbReference>
<comment type="caution">
    <text evidence="5">The sequence shown here is derived from an EMBL/GenBank/DDBJ whole genome shotgun (WGS) entry which is preliminary data.</text>
</comment>
<reference evidence="5 6" key="1">
    <citation type="journal article" date="2019" name="Nat. Med.">
        <title>A library of human gut bacterial isolates paired with longitudinal multiomics data enables mechanistic microbiome research.</title>
        <authorList>
            <person name="Poyet M."/>
            <person name="Groussin M."/>
            <person name="Gibbons S.M."/>
            <person name="Avila-Pacheco J."/>
            <person name="Jiang X."/>
            <person name="Kearney S.M."/>
            <person name="Perrotta A.R."/>
            <person name="Berdy B."/>
            <person name="Zhao S."/>
            <person name="Lieberman T.D."/>
            <person name="Swanson P.K."/>
            <person name="Smith M."/>
            <person name="Roesemann S."/>
            <person name="Alexander J.E."/>
            <person name="Rich S.A."/>
            <person name="Livny J."/>
            <person name="Vlamakis H."/>
            <person name="Clish C."/>
            <person name="Bullock K."/>
            <person name="Deik A."/>
            <person name="Scott J."/>
            <person name="Pierce K.A."/>
            <person name="Xavier R.J."/>
            <person name="Alm E.J."/>
        </authorList>
    </citation>
    <scope>NUCLEOTIDE SEQUENCE [LARGE SCALE GENOMIC DNA]</scope>
    <source>
        <strain evidence="5 6">BIOML-A2</strain>
    </source>
</reference>
<organism evidence="5 6">
    <name type="scientific">Parasutterella excrementihominis</name>
    <dbReference type="NCBI Taxonomy" id="487175"/>
    <lineage>
        <taxon>Bacteria</taxon>
        <taxon>Pseudomonadati</taxon>
        <taxon>Pseudomonadota</taxon>
        <taxon>Betaproteobacteria</taxon>
        <taxon>Burkholderiales</taxon>
        <taxon>Sutterellaceae</taxon>
        <taxon>Parasutterella</taxon>
    </lineage>
</organism>
<dbReference type="RefSeq" id="WP_008864157.1">
    <property type="nucleotide sequence ID" value="NZ_CAJUON010000008.1"/>
</dbReference>
<evidence type="ECO:0000256" key="1">
    <source>
        <dbReference type="ARBA" id="ARBA00009437"/>
    </source>
</evidence>
<sequence length="326" mass="36925">MELDRIRAWQLFIETSRLGSLALAAEALSFPLPKASRLISSLEDELGFLLLDRTKKPAALTKEGQALVLDAQGLISQWGILRERAEALRNGNFELSRRSLRISLPVNMDRSVFFEALQNLPIKHPGLQLEFCADVGQQALLEGKADIAWFGYKPEERGLVAIPMGYNVSFLVASAKYLKSHAEIRKVSDLINHPIIMRDTGNESFSQVLQCEYSNYEIGRDHKVLYGDSDACKKLLIEGKGIAIDMNPNFIAEELLDGTVQPVLPGWHRKPWALHICCRKSSSKDPIIREAMGIIRYLALHQEPNDWKSWYRRLHLPEQMVLLPKV</sequence>
<dbReference type="GO" id="GO:0003700">
    <property type="term" value="F:DNA-binding transcription factor activity"/>
    <property type="evidence" value="ECO:0007669"/>
    <property type="project" value="InterPro"/>
</dbReference>
<dbReference type="GO" id="GO:0043565">
    <property type="term" value="F:sequence-specific DNA binding"/>
    <property type="evidence" value="ECO:0007669"/>
    <property type="project" value="TreeGrafter"/>
</dbReference>
<dbReference type="Gene3D" id="3.40.190.290">
    <property type="match status" value="1"/>
</dbReference>
<evidence type="ECO:0000256" key="3">
    <source>
        <dbReference type="ARBA" id="ARBA00023125"/>
    </source>
</evidence>
<name>A0A6I3S2D9_9BURK</name>
<proteinExistence type="inferred from homology"/>